<protein>
    <recommendedName>
        <fullName evidence="10">Palmitoyltransferase</fullName>
        <ecNumber evidence="10">2.3.1.225</ecNumber>
    </recommendedName>
</protein>
<dbReference type="PROSITE" id="PS50216">
    <property type="entry name" value="DHHC"/>
    <property type="match status" value="1"/>
</dbReference>
<dbReference type="InterPro" id="IPR001594">
    <property type="entry name" value="Palmitoyltrfase_DHHC"/>
</dbReference>
<gene>
    <name evidence="13" type="ORF">HAKA00212_LOCUS6645</name>
</gene>
<dbReference type="GO" id="GO:0005783">
    <property type="term" value="C:endoplasmic reticulum"/>
    <property type="evidence" value="ECO:0007669"/>
    <property type="project" value="TreeGrafter"/>
</dbReference>
<evidence type="ECO:0000256" key="10">
    <source>
        <dbReference type="RuleBase" id="RU079119"/>
    </source>
</evidence>
<evidence type="ECO:0000256" key="11">
    <source>
        <dbReference type="SAM" id="MobiDB-lite"/>
    </source>
</evidence>
<dbReference type="EC" id="2.3.1.225" evidence="10"/>
<dbReference type="InterPro" id="IPR039859">
    <property type="entry name" value="PFA4/ZDH16/20/ERF2-like"/>
</dbReference>
<evidence type="ECO:0000313" key="13">
    <source>
        <dbReference type="EMBL" id="CAE0627966.1"/>
    </source>
</evidence>
<comment type="catalytic activity">
    <reaction evidence="9 10">
        <text>L-cysteinyl-[protein] + hexadecanoyl-CoA = S-hexadecanoyl-L-cysteinyl-[protein] + CoA</text>
        <dbReference type="Rhea" id="RHEA:36683"/>
        <dbReference type="Rhea" id="RHEA-COMP:10131"/>
        <dbReference type="Rhea" id="RHEA-COMP:11032"/>
        <dbReference type="ChEBI" id="CHEBI:29950"/>
        <dbReference type="ChEBI" id="CHEBI:57287"/>
        <dbReference type="ChEBI" id="CHEBI:57379"/>
        <dbReference type="ChEBI" id="CHEBI:74151"/>
        <dbReference type="EC" id="2.3.1.225"/>
    </reaction>
</comment>
<feature type="transmembrane region" description="Helical" evidence="10">
    <location>
        <begin position="95"/>
        <end position="114"/>
    </location>
</feature>
<keyword evidence="8 10" id="KW-0012">Acyltransferase</keyword>
<organism evidence="13">
    <name type="scientific">Heterosigma akashiwo</name>
    <name type="common">Chromophytic alga</name>
    <name type="synonym">Heterosigma carterae</name>
    <dbReference type="NCBI Taxonomy" id="2829"/>
    <lineage>
        <taxon>Eukaryota</taxon>
        <taxon>Sar</taxon>
        <taxon>Stramenopiles</taxon>
        <taxon>Ochrophyta</taxon>
        <taxon>Raphidophyceae</taxon>
        <taxon>Chattonellales</taxon>
        <taxon>Chattonellaceae</taxon>
        <taxon>Heterosigma</taxon>
    </lineage>
</organism>
<comment type="subcellular location">
    <subcellularLocation>
        <location evidence="1">Endomembrane system</location>
        <topology evidence="1">Multi-pass membrane protein</topology>
    </subcellularLocation>
</comment>
<evidence type="ECO:0000256" key="9">
    <source>
        <dbReference type="ARBA" id="ARBA00048048"/>
    </source>
</evidence>
<feature type="transmembrane region" description="Helical" evidence="10">
    <location>
        <begin position="205"/>
        <end position="226"/>
    </location>
</feature>
<evidence type="ECO:0000256" key="7">
    <source>
        <dbReference type="ARBA" id="ARBA00023288"/>
    </source>
</evidence>
<evidence type="ECO:0000256" key="6">
    <source>
        <dbReference type="ARBA" id="ARBA00023139"/>
    </source>
</evidence>
<reference evidence="13" key="1">
    <citation type="submission" date="2021-01" db="EMBL/GenBank/DDBJ databases">
        <authorList>
            <person name="Corre E."/>
            <person name="Pelletier E."/>
            <person name="Niang G."/>
            <person name="Scheremetjew M."/>
            <person name="Finn R."/>
            <person name="Kale V."/>
            <person name="Holt S."/>
            <person name="Cochrane G."/>
            <person name="Meng A."/>
            <person name="Brown T."/>
            <person name="Cohen L."/>
        </authorList>
    </citation>
    <scope>NUCLEOTIDE SEQUENCE</scope>
    <source>
        <strain evidence="13">CCMP3107</strain>
    </source>
</reference>
<keyword evidence="6" id="KW-0564">Palmitate</keyword>
<dbReference type="EMBL" id="HBIU01014336">
    <property type="protein sequence ID" value="CAE0627966.1"/>
    <property type="molecule type" value="Transcribed_RNA"/>
</dbReference>
<feature type="region of interest" description="Disordered" evidence="11">
    <location>
        <begin position="26"/>
        <end position="55"/>
    </location>
</feature>
<evidence type="ECO:0000256" key="8">
    <source>
        <dbReference type="ARBA" id="ARBA00023315"/>
    </source>
</evidence>
<dbReference type="Pfam" id="PF01529">
    <property type="entry name" value="DHHC"/>
    <property type="match status" value="1"/>
</dbReference>
<keyword evidence="7" id="KW-0449">Lipoprotein</keyword>
<evidence type="ECO:0000256" key="4">
    <source>
        <dbReference type="ARBA" id="ARBA00022989"/>
    </source>
</evidence>
<feature type="transmembrane region" description="Helical" evidence="10">
    <location>
        <begin position="120"/>
        <end position="138"/>
    </location>
</feature>
<dbReference type="GO" id="GO:0006612">
    <property type="term" value="P:protein targeting to membrane"/>
    <property type="evidence" value="ECO:0007669"/>
    <property type="project" value="TreeGrafter"/>
</dbReference>
<keyword evidence="2 10" id="KW-0808">Transferase</keyword>
<keyword evidence="5 10" id="KW-0472">Membrane</keyword>
<keyword evidence="4 10" id="KW-1133">Transmembrane helix</keyword>
<dbReference type="GO" id="GO:0019706">
    <property type="term" value="F:protein-cysteine S-palmitoyltransferase activity"/>
    <property type="evidence" value="ECO:0007669"/>
    <property type="project" value="UniProtKB-EC"/>
</dbReference>
<dbReference type="GO" id="GO:0005794">
    <property type="term" value="C:Golgi apparatus"/>
    <property type="evidence" value="ECO:0007669"/>
    <property type="project" value="TreeGrafter"/>
</dbReference>
<dbReference type="AlphaFoldDB" id="A0A6V1ME69"/>
<dbReference type="PANTHER" id="PTHR22883">
    <property type="entry name" value="ZINC FINGER DHHC DOMAIN CONTAINING PROTEIN"/>
    <property type="match status" value="1"/>
</dbReference>
<evidence type="ECO:0000256" key="3">
    <source>
        <dbReference type="ARBA" id="ARBA00022692"/>
    </source>
</evidence>
<keyword evidence="3 10" id="KW-0812">Transmembrane</keyword>
<name>A0A6V1ME69_HETAK</name>
<dbReference type="PANTHER" id="PTHR22883:SF43">
    <property type="entry name" value="PALMITOYLTRANSFERASE APP"/>
    <property type="match status" value="1"/>
</dbReference>
<proteinExistence type="inferred from homology"/>
<evidence type="ECO:0000259" key="12">
    <source>
        <dbReference type="Pfam" id="PF01529"/>
    </source>
</evidence>
<evidence type="ECO:0000256" key="1">
    <source>
        <dbReference type="ARBA" id="ARBA00004127"/>
    </source>
</evidence>
<accession>A0A6V1ME69</accession>
<feature type="domain" description="Palmitoyltransferase DHHC" evidence="12">
    <location>
        <begin position="160"/>
        <end position="226"/>
    </location>
</feature>
<comment type="domain">
    <text evidence="10">The DHHC domain is required for palmitoyltransferase activity.</text>
</comment>
<evidence type="ECO:0000256" key="2">
    <source>
        <dbReference type="ARBA" id="ARBA00022679"/>
    </source>
</evidence>
<comment type="similarity">
    <text evidence="10">Belongs to the DHHC palmitoyltransferase family.</text>
</comment>
<evidence type="ECO:0000256" key="5">
    <source>
        <dbReference type="ARBA" id="ARBA00023136"/>
    </source>
</evidence>
<sequence>MDNNKENSTYAPVPIIEDKVDKNIMKTPLSSDDSLARSDVEDGQPSPSPRRNRKTDPFYFICKRFGFPMLGNNYILRTTDDGDPRMTVGPHWSGTVFTTVIILSGTYFLAPLVWGRPAALAATAFFFGCSTASLWLVACTDPGIVRRATAPAAAAAAADGLRFCDKCSIYQPEGAVHCNDCGVCIEGHDHHCPWMGKCLGRGNICYFWLFNASWFFYLLFLFYIIIAA</sequence>